<keyword evidence="5 6" id="KW-0472">Membrane</keyword>
<organism evidence="8 9">
    <name type="scientific">Hydrocarboniphaga effusa AP103</name>
    <dbReference type="NCBI Taxonomy" id="1172194"/>
    <lineage>
        <taxon>Bacteria</taxon>
        <taxon>Pseudomonadati</taxon>
        <taxon>Pseudomonadota</taxon>
        <taxon>Gammaproteobacteria</taxon>
        <taxon>Nevskiales</taxon>
        <taxon>Nevskiaceae</taxon>
        <taxon>Hydrocarboniphaga</taxon>
    </lineage>
</organism>
<evidence type="ECO:0000313" key="8">
    <source>
        <dbReference type="EMBL" id="EIT67935.1"/>
    </source>
</evidence>
<dbReference type="PATRIC" id="fig|1172194.4.peg.4236"/>
<reference evidence="8 9" key="1">
    <citation type="journal article" date="2012" name="J. Bacteriol.">
        <title>Genome Sequence of n-Alkane-Degrading Hydrocarboniphaga effusa Strain AP103T (ATCC BAA-332T).</title>
        <authorList>
            <person name="Chang H.K."/>
            <person name="Zylstra G.J."/>
            <person name="Chae J.C."/>
        </authorList>
    </citation>
    <scope>NUCLEOTIDE SEQUENCE [LARGE SCALE GENOMIC DNA]</scope>
    <source>
        <strain evidence="8 9">AP103</strain>
    </source>
</reference>
<name>I8T1Z3_9GAMM</name>
<evidence type="ECO:0000256" key="4">
    <source>
        <dbReference type="ARBA" id="ARBA00022989"/>
    </source>
</evidence>
<dbReference type="InterPro" id="IPR000412">
    <property type="entry name" value="ABC_2_transport"/>
</dbReference>
<evidence type="ECO:0000313" key="9">
    <source>
        <dbReference type="Proteomes" id="UP000003704"/>
    </source>
</evidence>
<keyword evidence="9" id="KW-1185">Reference proteome</keyword>
<dbReference type="AlphaFoldDB" id="I8T1Z3"/>
<keyword evidence="6" id="KW-0813">Transport</keyword>
<feature type="transmembrane region" description="Helical" evidence="6">
    <location>
        <begin position="108"/>
        <end position="133"/>
    </location>
</feature>
<dbReference type="PRINTS" id="PR00164">
    <property type="entry name" value="ABC2TRNSPORT"/>
</dbReference>
<comment type="caution">
    <text evidence="6">Lacks conserved residue(s) required for the propagation of feature annotation.</text>
</comment>
<dbReference type="GO" id="GO:0043190">
    <property type="term" value="C:ATP-binding cassette (ABC) transporter complex"/>
    <property type="evidence" value="ECO:0007669"/>
    <property type="project" value="InterPro"/>
</dbReference>
<dbReference type="EMBL" id="AKGD01000004">
    <property type="protein sequence ID" value="EIT67935.1"/>
    <property type="molecule type" value="Genomic_DNA"/>
</dbReference>
<dbReference type="PIRSF" id="PIRSF006648">
    <property type="entry name" value="DrrB"/>
    <property type="match status" value="1"/>
</dbReference>
<proteinExistence type="inferred from homology"/>
<dbReference type="Pfam" id="PF01061">
    <property type="entry name" value="ABC2_membrane"/>
    <property type="match status" value="1"/>
</dbReference>
<comment type="subcellular location">
    <subcellularLocation>
        <location evidence="6">Cell inner membrane</location>
        <topology evidence="6">Multi-pass membrane protein</topology>
    </subcellularLocation>
    <subcellularLocation>
        <location evidence="1">Membrane</location>
        <topology evidence="1">Multi-pass membrane protein</topology>
    </subcellularLocation>
</comment>
<feature type="transmembrane region" description="Helical" evidence="6">
    <location>
        <begin position="145"/>
        <end position="168"/>
    </location>
</feature>
<evidence type="ECO:0000256" key="3">
    <source>
        <dbReference type="ARBA" id="ARBA00022692"/>
    </source>
</evidence>
<evidence type="ECO:0000259" key="7">
    <source>
        <dbReference type="PROSITE" id="PS51012"/>
    </source>
</evidence>
<evidence type="ECO:0000256" key="6">
    <source>
        <dbReference type="RuleBase" id="RU361157"/>
    </source>
</evidence>
<dbReference type="PANTHER" id="PTHR43229">
    <property type="entry name" value="NODULATION PROTEIN J"/>
    <property type="match status" value="1"/>
</dbReference>
<gene>
    <name evidence="8" type="ORF">WQQ_43700</name>
</gene>
<comment type="similarity">
    <text evidence="2 6">Belongs to the ABC-2 integral membrane protein family.</text>
</comment>
<comment type="caution">
    <text evidence="8">The sequence shown here is derived from an EMBL/GenBank/DDBJ whole genome shotgun (WGS) entry which is preliminary data.</text>
</comment>
<feature type="transmembrane region" description="Helical" evidence="6">
    <location>
        <begin position="69"/>
        <end position="87"/>
    </location>
</feature>
<dbReference type="PROSITE" id="PS51012">
    <property type="entry name" value="ABC_TM2"/>
    <property type="match status" value="1"/>
</dbReference>
<dbReference type="PANTHER" id="PTHR43229:SF2">
    <property type="entry name" value="NODULATION PROTEIN J"/>
    <property type="match status" value="1"/>
</dbReference>
<feature type="transmembrane region" description="Helical" evidence="6">
    <location>
        <begin position="30"/>
        <end position="49"/>
    </location>
</feature>
<feature type="domain" description="ABC transmembrane type-2" evidence="7">
    <location>
        <begin position="28"/>
        <end position="258"/>
    </location>
</feature>
<evidence type="ECO:0000256" key="2">
    <source>
        <dbReference type="ARBA" id="ARBA00007783"/>
    </source>
</evidence>
<feature type="transmembrane region" description="Helical" evidence="6">
    <location>
        <begin position="233"/>
        <end position="255"/>
    </location>
</feature>
<keyword evidence="6" id="KW-1003">Cell membrane</keyword>
<dbReference type="InterPro" id="IPR013525">
    <property type="entry name" value="ABC2_TM"/>
</dbReference>
<sequence length="260" mass="28010">MKSALIGWISDSAAVADAELRKLAREPAELVSRAVQPILWLVIFGHAFSQVRGMPIGDMRYLDYLAPGILAQSILFSSVFYGIAVVWERDLGIVHKLLVTPARRSALVLGKAMAAGCRGLVQAAMVYAVAIALHVDIRWELLPMLAVGAGVLFGSCLFATFSLVIACIVKTRERFMGVGQLLTMPLFFTSNAIYPLEVMPGWLRAVAQVNPLTYLVDALRGTMVVGGISTYSYGTSLGVTVVTFGLLLALAAYLYPGLAR</sequence>
<protein>
    <recommendedName>
        <fullName evidence="6">Transport permease protein</fullName>
    </recommendedName>
</protein>
<evidence type="ECO:0000256" key="5">
    <source>
        <dbReference type="ARBA" id="ARBA00023136"/>
    </source>
</evidence>
<keyword evidence="3 6" id="KW-0812">Transmembrane</keyword>
<keyword evidence="4 6" id="KW-1133">Transmembrane helix</keyword>
<accession>I8T1Z3</accession>
<dbReference type="STRING" id="1172194.WQQ_43700"/>
<dbReference type="InterPro" id="IPR051784">
    <property type="entry name" value="Nod_factor_ABC_transporter"/>
</dbReference>
<dbReference type="GO" id="GO:0140359">
    <property type="term" value="F:ABC-type transporter activity"/>
    <property type="evidence" value="ECO:0007669"/>
    <property type="project" value="InterPro"/>
</dbReference>
<dbReference type="InterPro" id="IPR047817">
    <property type="entry name" value="ABC2_TM_bact-type"/>
</dbReference>
<dbReference type="Proteomes" id="UP000003704">
    <property type="component" value="Unassembled WGS sequence"/>
</dbReference>
<dbReference type="RefSeq" id="WP_007187305.1">
    <property type="nucleotide sequence ID" value="NZ_AKGD01000004.1"/>
</dbReference>
<evidence type="ECO:0000256" key="1">
    <source>
        <dbReference type="ARBA" id="ARBA00004141"/>
    </source>
</evidence>